<dbReference type="AlphaFoldDB" id="A0AA47JDW1"/>
<accession>A0AA47JDW1</accession>
<dbReference type="Proteomes" id="UP001156560">
    <property type="component" value="Chromosome 1"/>
</dbReference>
<reference evidence="1" key="1">
    <citation type="submission" date="2022-12" db="EMBL/GenBank/DDBJ databases">
        <title>Vibrio parahaemolyticus become highly virulent by producing novel Tc toxins.</title>
        <authorList>
            <person name="Yang F."/>
            <person name="You Y."/>
            <person name="Lai Q."/>
            <person name="Xu L."/>
            <person name="Li F."/>
        </authorList>
    </citation>
    <scope>NUCLEOTIDE SEQUENCE</scope>
    <source>
        <strain evidence="1">Vp-HL-202005</strain>
    </source>
</reference>
<sequence>MDINVETKKLNDLRKQFESAKSSYFSDLERDVNRRDGSSRQDALHERFMEESRDRYLAAKSAFEAQEKLVASLRGN</sequence>
<protein>
    <submittedName>
        <fullName evidence="1">Uncharacterized protein</fullName>
    </submittedName>
</protein>
<proteinExistence type="predicted"/>
<evidence type="ECO:0000313" key="2">
    <source>
        <dbReference type="Proteomes" id="UP001156560"/>
    </source>
</evidence>
<name>A0AA47JDW1_VIBPH</name>
<gene>
    <name evidence="1" type="ORF">O1Q84_10180</name>
</gene>
<organism evidence="1 2">
    <name type="scientific">Vibrio parahaemolyticus</name>
    <dbReference type="NCBI Taxonomy" id="670"/>
    <lineage>
        <taxon>Bacteria</taxon>
        <taxon>Pseudomonadati</taxon>
        <taxon>Pseudomonadota</taxon>
        <taxon>Gammaproteobacteria</taxon>
        <taxon>Vibrionales</taxon>
        <taxon>Vibrionaceae</taxon>
        <taxon>Vibrio</taxon>
    </lineage>
</organism>
<dbReference type="RefSeq" id="WP_025559858.1">
    <property type="nucleotide sequence ID" value="NZ_CP114194.1"/>
</dbReference>
<evidence type="ECO:0000313" key="1">
    <source>
        <dbReference type="EMBL" id="WAT89026.1"/>
    </source>
</evidence>
<dbReference type="EMBL" id="CP114194">
    <property type="protein sequence ID" value="WAT89026.1"/>
    <property type="molecule type" value="Genomic_DNA"/>
</dbReference>